<dbReference type="PROSITE" id="PS51677">
    <property type="entry name" value="NODB"/>
    <property type="match status" value="1"/>
</dbReference>
<feature type="domain" description="NodB homology" evidence="1">
    <location>
        <begin position="9"/>
        <end position="167"/>
    </location>
</feature>
<proteinExistence type="predicted"/>
<gene>
    <name evidence="2" type="ORF">DW986_11310</name>
</gene>
<dbReference type="GO" id="GO:0005975">
    <property type="term" value="P:carbohydrate metabolic process"/>
    <property type="evidence" value="ECO:0007669"/>
    <property type="project" value="InterPro"/>
</dbReference>
<dbReference type="InterPro" id="IPR002509">
    <property type="entry name" value="NODB_dom"/>
</dbReference>
<dbReference type="PANTHER" id="PTHR47561">
    <property type="entry name" value="POLYSACCHARIDE DEACETYLASE FAMILY PROTEIN (AFU_ORTHOLOGUE AFUA_6G05030)"/>
    <property type="match status" value="1"/>
</dbReference>
<name>A0A3R6CXD4_9BACT</name>
<dbReference type="InterPro" id="IPR022560">
    <property type="entry name" value="DUF3473"/>
</dbReference>
<sequence>MKILSFDIEEWYIEKKFRGDRKEQYQKLDYYLKEILDLLDEQQIKATFMCVGELAHSFPYVIKNIIAHGHEIGCHSNTHDWLTKLTPKQLQRDTYDAISALEDVTGKKIRSYRAPAFSIGEENKYALEILAEYGIEIDSSIFPAVRDFGGFPSFSFEEPIVIKINGYELKEFPMCTTNIFGKRVAYSGGGYFRFFPLQFIKSQMNKSDYTISYFHIGDLVRLSDTFLISKEMYETYFRESGTLINRLKRSIKSNLGIRGAFDKMSKLICNTDYISLEMAEKIVDWSKVKVVELQ</sequence>
<dbReference type="GO" id="GO:0016810">
    <property type="term" value="F:hydrolase activity, acting on carbon-nitrogen (but not peptide) bonds"/>
    <property type="evidence" value="ECO:0007669"/>
    <property type="project" value="InterPro"/>
</dbReference>
<reference evidence="2 3" key="1">
    <citation type="submission" date="2018-08" db="EMBL/GenBank/DDBJ databases">
        <title>A genome reference for cultivated species of the human gut microbiota.</title>
        <authorList>
            <person name="Zou Y."/>
            <person name="Xue W."/>
            <person name="Luo G."/>
        </authorList>
    </citation>
    <scope>NUCLEOTIDE SEQUENCE [LARGE SCALE GENOMIC DNA]</scope>
    <source>
        <strain evidence="2 3">AM50-15</strain>
    </source>
</reference>
<dbReference type="CDD" id="cd10941">
    <property type="entry name" value="CE4_PuuE_HpPgdA_like_2"/>
    <property type="match status" value="1"/>
</dbReference>
<dbReference type="SUPFAM" id="SSF88713">
    <property type="entry name" value="Glycoside hydrolase/deacetylase"/>
    <property type="match status" value="1"/>
</dbReference>
<accession>A0A3R6CXD4</accession>
<dbReference type="Gene3D" id="3.20.20.370">
    <property type="entry name" value="Glycoside hydrolase/deacetylase"/>
    <property type="match status" value="1"/>
</dbReference>
<organism evidence="2 3">
    <name type="scientific">Parabacteroides merdae</name>
    <dbReference type="NCBI Taxonomy" id="46503"/>
    <lineage>
        <taxon>Bacteria</taxon>
        <taxon>Pseudomonadati</taxon>
        <taxon>Bacteroidota</taxon>
        <taxon>Bacteroidia</taxon>
        <taxon>Bacteroidales</taxon>
        <taxon>Tannerellaceae</taxon>
        <taxon>Parabacteroides</taxon>
    </lineage>
</organism>
<dbReference type="Proteomes" id="UP000285173">
    <property type="component" value="Unassembled WGS sequence"/>
</dbReference>
<protein>
    <submittedName>
        <fullName evidence="2">DUF3473 domain-containing protein</fullName>
    </submittedName>
</protein>
<evidence type="ECO:0000313" key="3">
    <source>
        <dbReference type="Proteomes" id="UP000285173"/>
    </source>
</evidence>
<dbReference type="PANTHER" id="PTHR47561:SF1">
    <property type="entry name" value="POLYSACCHARIDE DEACETYLASE FAMILY PROTEIN (AFU_ORTHOLOGUE AFUA_6G05030)"/>
    <property type="match status" value="1"/>
</dbReference>
<dbReference type="EMBL" id="QSEF01000015">
    <property type="protein sequence ID" value="RGZ46981.1"/>
    <property type="molecule type" value="Genomic_DNA"/>
</dbReference>
<dbReference type="AlphaFoldDB" id="A0A3R6CXD4"/>
<dbReference type="Pfam" id="PF01522">
    <property type="entry name" value="Polysacc_deac_1"/>
    <property type="match status" value="1"/>
</dbReference>
<evidence type="ECO:0000259" key="1">
    <source>
        <dbReference type="PROSITE" id="PS51677"/>
    </source>
</evidence>
<dbReference type="InterPro" id="IPR045235">
    <property type="entry name" value="PuuE_HpPgdA-like"/>
</dbReference>
<comment type="caution">
    <text evidence="2">The sequence shown here is derived from an EMBL/GenBank/DDBJ whole genome shotgun (WGS) entry which is preliminary data.</text>
</comment>
<evidence type="ECO:0000313" key="2">
    <source>
        <dbReference type="EMBL" id="RGZ46981.1"/>
    </source>
</evidence>
<dbReference type="InterPro" id="IPR011330">
    <property type="entry name" value="Glyco_hydro/deAcase_b/a-brl"/>
</dbReference>
<dbReference type="Pfam" id="PF11959">
    <property type="entry name" value="DUF3473"/>
    <property type="match status" value="1"/>
</dbReference>